<comment type="caution">
    <text evidence="2">The sequence shown here is derived from an EMBL/GenBank/DDBJ whole genome shotgun (WGS) entry which is preliminary data.</text>
</comment>
<organism evidence="2 3">
    <name type="scientific">Rossellomorea vietnamensis</name>
    <dbReference type="NCBI Taxonomy" id="218284"/>
    <lineage>
        <taxon>Bacteria</taxon>
        <taxon>Bacillati</taxon>
        <taxon>Bacillota</taxon>
        <taxon>Bacilli</taxon>
        <taxon>Bacillales</taxon>
        <taxon>Bacillaceae</taxon>
        <taxon>Rossellomorea</taxon>
    </lineage>
</organism>
<dbReference type="InterPro" id="IPR018695">
    <property type="entry name" value="DUF2194"/>
</dbReference>
<proteinExistence type="predicted"/>
<evidence type="ECO:0000313" key="2">
    <source>
        <dbReference type="EMBL" id="TYR73411.1"/>
    </source>
</evidence>
<gene>
    <name evidence="2" type="ORF">FZC79_18380</name>
</gene>
<evidence type="ECO:0000256" key="1">
    <source>
        <dbReference type="SAM" id="Phobius"/>
    </source>
</evidence>
<accession>A0A5D4K7S2</accession>
<evidence type="ECO:0000313" key="3">
    <source>
        <dbReference type="Proteomes" id="UP000323317"/>
    </source>
</evidence>
<dbReference type="InterPro" id="IPR011330">
    <property type="entry name" value="Glyco_hydro/deAcase_b/a-brl"/>
</dbReference>
<dbReference type="SUPFAM" id="SSF52317">
    <property type="entry name" value="Class I glutamine amidotransferase-like"/>
    <property type="match status" value="1"/>
</dbReference>
<sequence>MDKLKLNIGLAGIVFLIGLAAFQFLRMENVHEVITPVVSAEKDFTTMSAAGDSAGGQTLKVYFAGDGSESSKRLNENLSQGLHYGKVPYEHLSVDEISELEPSPFHVLVLGGENSKAWPYKEVEAFVEKGGRLIFASRFNDQAWYDLAGIEETYGFSSEPSYGFTFHSAIFPGYGELGSDTPFAVNSTLEVSLKENANTLISSEEQPVLWSNLYGEGKVFFWNTTMLESKNLRGLFLHSIGLAVPAFVTGQAAVQVIFIDDFPSPVPAGSSSPVKEQYGLSIADFYKKIWWEDMKAWSEKYGLKYTSPFIGTYRSDMELSVDDMIKKARRHMTFYGRELLEAEGEIGFHGYNHQSLVTEAEPADPSLGYRPWKDQDEMEEGLKRAKAFFEHFYPNQQLKSYVPPSNIINETGIAALQNIMPDIETVASLYVADADKGYFGQEFEFDEKYENLYHFPRITSRYNFHPEDEFVQTDAIANFGVVSHFFHPDDVLDEHRAGDKGWPELKADFEKNLKKLAGTYPWLEPLTMKDARNKLIKYQEAELEVAYSADSIEISGQNILNPSHLIVRVQEGKRLETGNHPYGQVSQLEDETGLYLVKLTRPQAKLLIKEW</sequence>
<dbReference type="EMBL" id="VTEH01000018">
    <property type="protein sequence ID" value="TYR73411.1"/>
    <property type="molecule type" value="Genomic_DNA"/>
</dbReference>
<dbReference type="AlphaFoldDB" id="A0A5D4K7S2"/>
<feature type="transmembrane region" description="Helical" evidence="1">
    <location>
        <begin position="6"/>
        <end position="25"/>
    </location>
</feature>
<dbReference type="Pfam" id="PF09960">
    <property type="entry name" value="DUF2194"/>
    <property type="match status" value="1"/>
</dbReference>
<name>A0A5D4K7S2_9BACI</name>
<dbReference type="RefSeq" id="WP_148948238.1">
    <property type="nucleotide sequence ID" value="NZ_VTEH01000018.1"/>
</dbReference>
<dbReference type="InterPro" id="IPR029062">
    <property type="entry name" value="Class_I_gatase-like"/>
</dbReference>
<dbReference type="Gene3D" id="3.20.20.370">
    <property type="entry name" value="Glycoside hydrolase/deacetylase"/>
    <property type="match status" value="1"/>
</dbReference>
<dbReference type="SUPFAM" id="SSF88713">
    <property type="entry name" value="Glycoside hydrolase/deacetylase"/>
    <property type="match status" value="1"/>
</dbReference>
<dbReference type="Proteomes" id="UP000323317">
    <property type="component" value="Unassembled WGS sequence"/>
</dbReference>
<keyword evidence="1" id="KW-1133">Transmembrane helix</keyword>
<dbReference type="CDD" id="cd10924">
    <property type="entry name" value="CE4_COG4878"/>
    <property type="match status" value="1"/>
</dbReference>
<dbReference type="GO" id="GO:0005975">
    <property type="term" value="P:carbohydrate metabolic process"/>
    <property type="evidence" value="ECO:0007669"/>
    <property type="project" value="InterPro"/>
</dbReference>
<keyword evidence="1" id="KW-0812">Transmembrane</keyword>
<reference evidence="2 3" key="1">
    <citation type="submission" date="2019-08" db="EMBL/GenBank/DDBJ databases">
        <title>Bacillus genomes from the desert of Cuatro Cienegas, Coahuila.</title>
        <authorList>
            <person name="Olmedo-Alvarez G."/>
        </authorList>
    </citation>
    <scope>NUCLEOTIDE SEQUENCE [LARGE SCALE GENOMIC DNA]</scope>
    <source>
        <strain evidence="2 3">CH40_1T</strain>
    </source>
</reference>
<protein>
    <submittedName>
        <fullName evidence="2">DUF2194 domain-containing protein</fullName>
    </submittedName>
</protein>
<keyword evidence="1" id="KW-0472">Membrane</keyword>